<evidence type="ECO:0000259" key="9">
    <source>
        <dbReference type="SMART" id="SM00977"/>
    </source>
</evidence>
<keyword evidence="5 8" id="KW-0547">Nucleotide-binding</keyword>
<dbReference type="Pfam" id="PF01171">
    <property type="entry name" value="ATP_bind_3"/>
    <property type="match status" value="1"/>
</dbReference>
<evidence type="ECO:0000256" key="4">
    <source>
        <dbReference type="ARBA" id="ARBA00022694"/>
    </source>
</evidence>
<proteinExistence type="inferred from homology"/>
<comment type="subcellular location">
    <subcellularLocation>
        <location evidence="1 8">Cytoplasm</location>
    </subcellularLocation>
</comment>
<dbReference type="SMART" id="SM00977">
    <property type="entry name" value="TilS_C"/>
    <property type="match status" value="1"/>
</dbReference>
<evidence type="ECO:0000256" key="6">
    <source>
        <dbReference type="ARBA" id="ARBA00022840"/>
    </source>
</evidence>
<evidence type="ECO:0000313" key="11">
    <source>
        <dbReference type="Proteomes" id="UP001158598"/>
    </source>
</evidence>
<evidence type="ECO:0000256" key="8">
    <source>
        <dbReference type="HAMAP-Rule" id="MF_01161"/>
    </source>
</evidence>
<evidence type="ECO:0000313" key="10">
    <source>
        <dbReference type="EMBL" id="CAI8868688.1"/>
    </source>
</evidence>
<dbReference type="SUPFAM" id="SSF82829">
    <property type="entry name" value="MesJ substrate recognition domain-like"/>
    <property type="match status" value="1"/>
</dbReference>
<comment type="catalytic activity">
    <reaction evidence="7 8">
        <text>cytidine(34) in tRNA(Ile2) + L-lysine + ATP = lysidine(34) in tRNA(Ile2) + AMP + diphosphate + H(+)</text>
        <dbReference type="Rhea" id="RHEA:43744"/>
        <dbReference type="Rhea" id="RHEA-COMP:10625"/>
        <dbReference type="Rhea" id="RHEA-COMP:10670"/>
        <dbReference type="ChEBI" id="CHEBI:15378"/>
        <dbReference type="ChEBI" id="CHEBI:30616"/>
        <dbReference type="ChEBI" id="CHEBI:32551"/>
        <dbReference type="ChEBI" id="CHEBI:33019"/>
        <dbReference type="ChEBI" id="CHEBI:82748"/>
        <dbReference type="ChEBI" id="CHEBI:83665"/>
        <dbReference type="ChEBI" id="CHEBI:456215"/>
        <dbReference type="EC" id="6.3.4.19"/>
    </reaction>
</comment>
<dbReference type="InterPro" id="IPR011063">
    <property type="entry name" value="TilS/TtcA_N"/>
</dbReference>
<dbReference type="NCBIfam" id="TIGR02432">
    <property type="entry name" value="lysidine_TilS_N"/>
    <property type="match status" value="1"/>
</dbReference>
<dbReference type="Pfam" id="PF09179">
    <property type="entry name" value="TilS"/>
    <property type="match status" value="1"/>
</dbReference>
<dbReference type="GO" id="GO:0006400">
    <property type="term" value="P:tRNA modification"/>
    <property type="evidence" value="ECO:0007669"/>
    <property type="project" value="UniProtKB-UniRule"/>
</dbReference>
<accession>A0AA35UD74</accession>
<dbReference type="GO" id="GO:0005737">
    <property type="term" value="C:cytoplasm"/>
    <property type="evidence" value="ECO:0007669"/>
    <property type="project" value="UniProtKB-SubCell"/>
</dbReference>
<dbReference type="EC" id="6.3.4.19" evidence="8"/>
<dbReference type="Gene3D" id="1.20.59.20">
    <property type="match status" value="1"/>
</dbReference>
<evidence type="ECO:0000256" key="3">
    <source>
        <dbReference type="ARBA" id="ARBA00022598"/>
    </source>
</evidence>
<keyword evidence="6 8" id="KW-0067">ATP-binding</keyword>
<feature type="binding site" evidence="8">
    <location>
        <begin position="23"/>
        <end position="28"/>
    </location>
    <ligand>
        <name>ATP</name>
        <dbReference type="ChEBI" id="CHEBI:30616"/>
    </ligand>
</feature>
<dbReference type="EMBL" id="OX458332">
    <property type="protein sequence ID" value="CAI8868688.1"/>
    <property type="molecule type" value="Genomic_DNA"/>
</dbReference>
<comment type="domain">
    <text evidence="8">The N-terminal region contains the highly conserved SGGXDS motif, predicted to be a P-loop motif involved in ATP binding.</text>
</comment>
<dbReference type="HAMAP" id="MF_01161">
    <property type="entry name" value="tRNA_Ile_lys_synt"/>
    <property type="match status" value="1"/>
</dbReference>
<dbReference type="InterPro" id="IPR014729">
    <property type="entry name" value="Rossmann-like_a/b/a_fold"/>
</dbReference>
<dbReference type="NCBIfam" id="TIGR02433">
    <property type="entry name" value="lysidine_TilS_C"/>
    <property type="match status" value="1"/>
</dbReference>
<keyword evidence="2 8" id="KW-0963">Cytoplasm</keyword>
<dbReference type="Pfam" id="PF11734">
    <property type="entry name" value="TilS_C"/>
    <property type="match status" value="1"/>
</dbReference>
<sequence length="455" mass="50035">MRLSLDSFRAGLHPGSTYRVAFSGGLDSAVLLDLMCEVRRVSGIGVRAIHVHHGIQPEAEAWSRHCAAVADRYGVALDILQVDGRSRPGDSPEAAARTARYHSLEALLDPGDILVTAQHLDDQAETLLLQLLRGAGLAGLAAMPNAVAFGAGILHRPLLRFGRRDILAYAQERGLSWIEDPSNRDERYDRNFIRRRILPQLAGRWPAVAANLTRSAGHCAEAAGLLDRRADTLMAAATAADEPGTLVLEIVQRLQPDEQRLLLRRWIHKRGLRAPPAKLLERIRKEVVETAGDRTPMIAWAEGTVRRYRHRLHLLPPSADFDASWTAAWSGETPLTLAGNGSLHAALCPGPGIDPDKWRSGRITVRYRRAGDRLEPAGRRGHHELKKLFQEAGLPPWLRDRQPIVCIDGRIASVGGSQWLASEFAGAPERLNIVVHWTPEPVMDCRNGSDPASPP</sequence>
<dbReference type="GO" id="GO:0005524">
    <property type="term" value="F:ATP binding"/>
    <property type="evidence" value="ECO:0007669"/>
    <property type="project" value="UniProtKB-UniRule"/>
</dbReference>
<dbReference type="InterPro" id="IPR012094">
    <property type="entry name" value="tRNA_Ile_lys_synt"/>
</dbReference>
<dbReference type="CDD" id="cd01992">
    <property type="entry name" value="TilS_N"/>
    <property type="match status" value="1"/>
</dbReference>
<protein>
    <recommendedName>
        <fullName evidence="8">tRNA(Ile)-lysidine synthase</fullName>
        <ecNumber evidence="8">6.3.4.19</ecNumber>
    </recommendedName>
    <alternativeName>
        <fullName evidence="8">tRNA(Ile)-2-lysyl-cytidine synthase</fullName>
    </alternativeName>
    <alternativeName>
        <fullName evidence="8">tRNA(Ile)-lysidine synthetase</fullName>
    </alternativeName>
</protein>
<comment type="similarity">
    <text evidence="8">Belongs to the tRNA(Ile)-lysidine synthase family.</text>
</comment>
<comment type="function">
    <text evidence="8">Ligates lysine onto the cytidine present at position 34 of the AUA codon-specific tRNA(Ile) that contains the anticodon CAU, in an ATP-dependent manner. Cytidine is converted to lysidine, thus changing the amino acid specificity of the tRNA from methionine to isoleucine.</text>
</comment>
<dbReference type="SUPFAM" id="SSF56037">
    <property type="entry name" value="PheT/TilS domain"/>
    <property type="match status" value="1"/>
</dbReference>
<dbReference type="InterPro" id="IPR015262">
    <property type="entry name" value="tRNA_Ile_lys_synt_subst-bd"/>
</dbReference>
<dbReference type="GO" id="GO:0032267">
    <property type="term" value="F:tRNA(Ile)-lysidine synthase activity"/>
    <property type="evidence" value="ECO:0007669"/>
    <property type="project" value="UniProtKB-EC"/>
</dbReference>
<feature type="domain" description="Lysidine-tRNA(Ile) synthetase C-terminal" evidence="9">
    <location>
        <begin position="363"/>
        <end position="437"/>
    </location>
</feature>
<evidence type="ECO:0000256" key="5">
    <source>
        <dbReference type="ARBA" id="ARBA00022741"/>
    </source>
</evidence>
<reference evidence="10" key="1">
    <citation type="submission" date="2023-03" db="EMBL/GenBank/DDBJ databases">
        <authorList>
            <person name="Pearce D."/>
        </authorList>
    </citation>
    <scope>NUCLEOTIDE SEQUENCE</scope>
    <source>
        <strain evidence="10">Mc</strain>
    </source>
</reference>
<name>A0AA35UD74_METCP</name>
<dbReference type="InterPro" id="IPR012795">
    <property type="entry name" value="tRNA_Ile_lys_synt_N"/>
</dbReference>
<dbReference type="InterPro" id="IPR012796">
    <property type="entry name" value="Lysidine-tRNA-synth_C"/>
</dbReference>
<evidence type="ECO:0000256" key="1">
    <source>
        <dbReference type="ARBA" id="ARBA00004496"/>
    </source>
</evidence>
<dbReference type="RefSeq" id="WP_282213323.1">
    <property type="nucleotide sequence ID" value="NZ_OX458332.1"/>
</dbReference>
<dbReference type="PANTHER" id="PTHR43033">
    <property type="entry name" value="TRNA(ILE)-LYSIDINE SYNTHASE-RELATED"/>
    <property type="match status" value="1"/>
</dbReference>
<dbReference type="SUPFAM" id="SSF52402">
    <property type="entry name" value="Adenine nucleotide alpha hydrolases-like"/>
    <property type="match status" value="1"/>
</dbReference>
<dbReference type="AlphaFoldDB" id="A0AA35UD74"/>
<evidence type="ECO:0000256" key="7">
    <source>
        <dbReference type="ARBA" id="ARBA00048539"/>
    </source>
</evidence>
<dbReference type="PANTHER" id="PTHR43033:SF1">
    <property type="entry name" value="TRNA(ILE)-LYSIDINE SYNTHASE-RELATED"/>
    <property type="match status" value="1"/>
</dbReference>
<dbReference type="Gene3D" id="3.40.50.620">
    <property type="entry name" value="HUPs"/>
    <property type="match status" value="1"/>
</dbReference>
<keyword evidence="3 8" id="KW-0436">Ligase</keyword>
<organism evidence="10 11">
    <name type="scientific">Methylococcus capsulatus</name>
    <dbReference type="NCBI Taxonomy" id="414"/>
    <lineage>
        <taxon>Bacteria</taxon>
        <taxon>Pseudomonadati</taxon>
        <taxon>Pseudomonadota</taxon>
        <taxon>Gammaproteobacteria</taxon>
        <taxon>Methylococcales</taxon>
        <taxon>Methylococcaceae</taxon>
        <taxon>Methylococcus</taxon>
    </lineage>
</organism>
<gene>
    <name evidence="8 10" type="primary">tilS</name>
    <name evidence="10" type="ORF">MCNOR_2828</name>
</gene>
<evidence type="ECO:0000256" key="2">
    <source>
        <dbReference type="ARBA" id="ARBA00022490"/>
    </source>
</evidence>
<dbReference type="Proteomes" id="UP001158598">
    <property type="component" value="Chromosome"/>
</dbReference>
<keyword evidence="4 8" id="KW-0819">tRNA processing</keyword>